<name>A0A0P0RI66_9BURK</name>
<evidence type="ECO:0000313" key="1">
    <source>
        <dbReference type="EMBL" id="ALL68172.1"/>
    </source>
</evidence>
<evidence type="ECO:0000313" key="2">
    <source>
        <dbReference type="Proteomes" id="UP000019146"/>
    </source>
</evidence>
<protein>
    <submittedName>
        <fullName evidence="1">Uncharacterized protein</fullName>
    </submittedName>
</protein>
<sequence length="49" mass="5252">MFALSIKRVVGLSRYATNGVQPHLPLQLCVERVGSDFEVPGAVLAPSDL</sequence>
<reference evidence="1 2" key="1">
    <citation type="journal article" date="2014" name="Genome Announc.">
        <title>Draft Genome Sequence of the Haloacid-Degrading Burkholderia caribensis Strain MBA4.</title>
        <authorList>
            <person name="Pan Y."/>
            <person name="Kong K.F."/>
            <person name="Tsang J.S."/>
        </authorList>
    </citation>
    <scope>NUCLEOTIDE SEQUENCE [LARGE SCALE GENOMIC DNA]</scope>
    <source>
        <strain evidence="1 2">MBA4</strain>
    </source>
</reference>
<dbReference type="Proteomes" id="UP000019146">
    <property type="component" value="Chromosome 2"/>
</dbReference>
<dbReference type="KEGG" id="bcai:K788_0000720"/>
<dbReference type="AlphaFoldDB" id="A0A0P0RI66"/>
<proteinExistence type="predicted"/>
<gene>
    <name evidence="1" type="ORF">K788_0000720</name>
</gene>
<accession>A0A0P0RI66</accession>
<dbReference type="EMBL" id="CP012747">
    <property type="protein sequence ID" value="ALL68172.1"/>
    <property type="molecule type" value="Genomic_DNA"/>
</dbReference>
<organism evidence="1 2">
    <name type="scientific">Paraburkholderia caribensis MBA4</name>
    <dbReference type="NCBI Taxonomy" id="1323664"/>
    <lineage>
        <taxon>Bacteria</taxon>
        <taxon>Pseudomonadati</taxon>
        <taxon>Pseudomonadota</taxon>
        <taxon>Betaproteobacteria</taxon>
        <taxon>Burkholderiales</taxon>
        <taxon>Burkholderiaceae</taxon>
        <taxon>Paraburkholderia</taxon>
    </lineage>
</organism>